<feature type="region of interest" description="Disordered" evidence="1">
    <location>
        <begin position="1"/>
        <end position="35"/>
    </location>
</feature>
<dbReference type="HOGENOM" id="CLU_3042770_0_0_7"/>
<organism evidence="2 3">
    <name type="scientific">Desulfovibrio piger ATCC 29098</name>
    <dbReference type="NCBI Taxonomy" id="411464"/>
    <lineage>
        <taxon>Bacteria</taxon>
        <taxon>Pseudomonadati</taxon>
        <taxon>Thermodesulfobacteriota</taxon>
        <taxon>Desulfovibrionia</taxon>
        <taxon>Desulfovibrionales</taxon>
        <taxon>Desulfovibrionaceae</taxon>
        <taxon>Desulfovibrio</taxon>
    </lineage>
</organism>
<reference evidence="2 3" key="1">
    <citation type="submission" date="2008-10" db="EMBL/GenBank/DDBJ databases">
        <title>Draft genome sequence of Desulvovibrio piger (ATCC 29098).</title>
        <authorList>
            <person name="Sudarsanam P."/>
            <person name="Ley R."/>
            <person name="Guruge J."/>
            <person name="Turnbaugh P.J."/>
            <person name="Mahowald M."/>
            <person name="Liep D."/>
            <person name="Gordon J."/>
        </authorList>
    </citation>
    <scope>NUCLEOTIDE SEQUENCE [LARGE SCALE GENOMIC DNA]</scope>
    <source>
        <strain evidence="2 3">ATCC 29098</strain>
    </source>
</reference>
<dbReference type="Proteomes" id="UP000003676">
    <property type="component" value="Unassembled WGS sequence"/>
</dbReference>
<protein>
    <submittedName>
        <fullName evidence="2">Uncharacterized protein</fullName>
    </submittedName>
</protein>
<evidence type="ECO:0000313" key="3">
    <source>
        <dbReference type="Proteomes" id="UP000003676"/>
    </source>
</evidence>
<comment type="caution">
    <text evidence="2">The sequence shown here is derived from an EMBL/GenBank/DDBJ whole genome shotgun (WGS) entry which is preliminary data.</text>
</comment>
<evidence type="ECO:0000313" key="2">
    <source>
        <dbReference type="EMBL" id="EEB33976.1"/>
    </source>
</evidence>
<proteinExistence type="predicted"/>
<evidence type="ECO:0000256" key="1">
    <source>
        <dbReference type="SAM" id="MobiDB-lite"/>
    </source>
</evidence>
<reference evidence="2 3" key="2">
    <citation type="submission" date="2008-10" db="EMBL/GenBank/DDBJ databases">
        <authorList>
            <person name="Fulton L."/>
            <person name="Clifton S."/>
            <person name="Fulton B."/>
            <person name="Xu J."/>
            <person name="Minx P."/>
            <person name="Pepin K.H."/>
            <person name="Johnson M."/>
            <person name="Bhonagiri V."/>
            <person name="Nash W.E."/>
            <person name="Mardis E.R."/>
            <person name="Wilson R.K."/>
        </authorList>
    </citation>
    <scope>NUCLEOTIDE SEQUENCE [LARGE SCALE GENOMIC DNA]</scope>
    <source>
        <strain evidence="2 3">ATCC 29098</strain>
    </source>
</reference>
<name>B6WT64_9BACT</name>
<feature type="compositionally biased region" description="Polar residues" evidence="1">
    <location>
        <begin position="1"/>
        <end position="14"/>
    </location>
</feature>
<sequence>MCSKVGNSFQTFSHAPSPASLRLPEEPRSNLPQKSQTIGILPVIVPSTCRSHRT</sequence>
<accession>B6WT64</accession>
<gene>
    <name evidence="2" type="ORF">DESPIG_01269</name>
</gene>
<dbReference type="AlphaFoldDB" id="B6WT64"/>
<dbReference type="EMBL" id="ABXU01000029">
    <property type="protein sequence ID" value="EEB33976.1"/>
    <property type="molecule type" value="Genomic_DNA"/>
</dbReference>